<feature type="region of interest" description="Disordered" evidence="5">
    <location>
        <begin position="631"/>
        <end position="652"/>
    </location>
</feature>
<feature type="region of interest" description="Disordered" evidence="5">
    <location>
        <begin position="137"/>
        <end position="160"/>
    </location>
</feature>
<accession>A0A8J5EY13</accession>
<evidence type="ECO:0000313" key="7">
    <source>
        <dbReference type="EMBL" id="KAG6475731.1"/>
    </source>
</evidence>
<evidence type="ECO:0000256" key="1">
    <source>
        <dbReference type="ARBA" id="ARBA00022723"/>
    </source>
</evidence>
<evidence type="ECO:0000256" key="2">
    <source>
        <dbReference type="ARBA" id="ARBA00022771"/>
    </source>
</evidence>
<feature type="zinc finger region" description="C3H1-type" evidence="4">
    <location>
        <begin position="163"/>
        <end position="190"/>
    </location>
</feature>
<feature type="compositionally biased region" description="Basic and acidic residues" evidence="5">
    <location>
        <begin position="711"/>
        <end position="727"/>
    </location>
</feature>
<dbReference type="PANTHER" id="PTHR15725:SF14">
    <property type="entry name" value="ZINC FINGER CCCH DOMAIN-CONTAINING PROTEIN 11A"/>
    <property type="match status" value="1"/>
</dbReference>
<feature type="compositionally biased region" description="Basic and acidic residues" evidence="5">
    <location>
        <begin position="256"/>
        <end position="267"/>
    </location>
</feature>
<organism evidence="7 8">
    <name type="scientific">Zingiber officinale</name>
    <name type="common">Ginger</name>
    <name type="synonym">Amomum zingiber</name>
    <dbReference type="NCBI Taxonomy" id="94328"/>
    <lineage>
        <taxon>Eukaryota</taxon>
        <taxon>Viridiplantae</taxon>
        <taxon>Streptophyta</taxon>
        <taxon>Embryophyta</taxon>
        <taxon>Tracheophyta</taxon>
        <taxon>Spermatophyta</taxon>
        <taxon>Magnoliopsida</taxon>
        <taxon>Liliopsida</taxon>
        <taxon>Zingiberales</taxon>
        <taxon>Zingiberaceae</taxon>
        <taxon>Zingiber</taxon>
    </lineage>
</organism>
<feature type="compositionally biased region" description="Polar residues" evidence="5">
    <location>
        <begin position="634"/>
        <end position="648"/>
    </location>
</feature>
<comment type="caution">
    <text evidence="7">The sequence shown here is derived from an EMBL/GenBank/DDBJ whole genome shotgun (WGS) entry which is preliminary data.</text>
</comment>
<dbReference type="Gene3D" id="4.10.1000.10">
    <property type="entry name" value="Zinc finger, CCCH-type"/>
    <property type="match status" value="2"/>
</dbReference>
<dbReference type="GO" id="GO:0003729">
    <property type="term" value="F:mRNA binding"/>
    <property type="evidence" value="ECO:0007669"/>
    <property type="project" value="TreeGrafter"/>
</dbReference>
<dbReference type="Proteomes" id="UP000734854">
    <property type="component" value="Unassembled WGS sequence"/>
</dbReference>
<evidence type="ECO:0000313" key="8">
    <source>
        <dbReference type="Proteomes" id="UP000734854"/>
    </source>
</evidence>
<sequence>MEGGVKREAMQPATAEEEALKGNTDCVYFLASPLTCKKIWSPDHCWPSWDRATRFSRWLSQDSGLTTSTVDSAAQLLDLTTIVASPSWGSECDYRHSEGARVNPRDCWYWLNGNCLNPKCSFRHPPLDSLFATAMPNSGSPPLSSQTSASTLTPAARTPNNGTKQSVPCYYFQWGQCLKGEKCAFMHGPQASVNFLPQLATKVSSLSSAPRKSNEQDTHKIITMQHNTEAANHDRCKMAISRHGEISYATVKHETKADNAPKHEPSENKILPPHSIDGDHPGLPQNGVSVNSDSFEHQPWGHQVQPTEEEPDNGRDGDEFFREHSPGFDVLVEDDIEDPDYYHNEDNFRRMSGHGGQKMEAEDEYDYHPSDYVAMTKIERDLHNGIGKYENYELPHSRYGWESKNAGRTLDRASSLERRVIIRKTKSDAMNGSDLRYQLNKRRRFNGTRSTSNHGHNEHYQTDEQHAEERHYVHHSHDDDLKFPPEKCISSRLQGRIAFPGRSVIDAASNMLSEKERGQGPRSRWSPMKRINYQSRHSERVRYQPSEIFCNDERFRRIKTTLKDDTDSVDFVSPKSLAELKGARKHENIEEIKGAGSNSLLGVQNPENPISFEGPLPLSAILKRKRESAYAKNEVSTAQHENSQNGDSSIHESVPQLEARTEGKTLIGHEEDVIPADNELVYDSHYPTKANALGTEDGLCLENAEEEELENSDKQDGDFNYESGKDKEDDDSNKDDLDDDDDFARKVSAMLS</sequence>
<feature type="compositionally biased region" description="Basic and acidic residues" evidence="5">
    <location>
        <begin position="455"/>
        <end position="466"/>
    </location>
</feature>
<feature type="domain" description="C3H1-type" evidence="6">
    <location>
        <begin position="163"/>
        <end position="190"/>
    </location>
</feature>
<reference evidence="7 8" key="1">
    <citation type="submission" date="2020-08" db="EMBL/GenBank/DDBJ databases">
        <title>Plant Genome Project.</title>
        <authorList>
            <person name="Zhang R.-G."/>
        </authorList>
    </citation>
    <scope>NUCLEOTIDE SEQUENCE [LARGE SCALE GENOMIC DNA]</scope>
    <source>
        <tissue evidence="7">Rhizome</tissue>
    </source>
</reference>
<evidence type="ECO:0000256" key="4">
    <source>
        <dbReference type="PROSITE-ProRule" id="PRU00723"/>
    </source>
</evidence>
<feature type="region of interest" description="Disordered" evidence="5">
    <location>
        <begin position="443"/>
        <end position="466"/>
    </location>
</feature>
<proteinExistence type="predicted"/>
<protein>
    <recommendedName>
        <fullName evidence="6">C3H1-type domain-containing protein</fullName>
    </recommendedName>
</protein>
<evidence type="ECO:0000256" key="5">
    <source>
        <dbReference type="SAM" id="MobiDB-lite"/>
    </source>
</evidence>
<feature type="compositionally biased region" description="Basic and acidic residues" evidence="5">
    <location>
        <begin position="312"/>
        <end position="323"/>
    </location>
</feature>
<evidence type="ECO:0000256" key="3">
    <source>
        <dbReference type="ARBA" id="ARBA00022833"/>
    </source>
</evidence>
<dbReference type="InterPro" id="IPR000571">
    <property type="entry name" value="Znf_CCCH"/>
</dbReference>
<feature type="zinc finger region" description="C3H1-type" evidence="4">
    <location>
        <begin position="101"/>
        <end position="127"/>
    </location>
</feature>
<dbReference type="InterPro" id="IPR036855">
    <property type="entry name" value="Znf_CCCH_sf"/>
</dbReference>
<feature type="domain" description="C3H1-type" evidence="6">
    <location>
        <begin position="101"/>
        <end position="127"/>
    </location>
</feature>
<dbReference type="PANTHER" id="PTHR15725">
    <property type="entry name" value="ZN-FINGER, C-X8-C-X5-C-X3-H TYPE-CONTAINING"/>
    <property type="match status" value="1"/>
</dbReference>
<dbReference type="AlphaFoldDB" id="A0A8J5EY13"/>
<keyword evidence="2 4" id="KW-0863">Zinc-finger</keyword>
<keyword evidence="1 4" id="KW-0479">Metal-binding</keyword>
<keyword evidence="3 4" id="KW-0862">Zinc</keyword>
<dbReference type="Pfam" id="PF14608">
    <property type="entry name" value="zf-CCCH_2"/>
    <property type="match status" value="2"/>
</dbReference>
<name>A0A8J5EY13_ZINOF</name>
<feature type="region of interest" description="Disordered" evidence="5">
    <location>
        <begin position="256"/>
        <end position="323"/>
    </location>
</feature>
<feature type="region of interest" description="Disordered" evidence="5">
    <location>
        <begin position="704"/>
        <end position="752"/>
    </location>
</feature>
<gene>
    <name evidence="7" type="ORF">ZIOFF_064960</name>
</gene>
<dbReference type="SUPFAM" id="SSF90229">
    <property type="entry name" value="CCCH zinc finger"/>
    <property type="match status" value="1"/>
</dbReference>
<dbReference type="SMART" id="SM00356">
    <property type="entry name" value="ZnF_C3H1"/>
    <property type="match status" value="2"/>
</dbReference>
<dbReference type="PROSITE" id="PS50103">
    <property type="entry name" value="ZF_C3H1"/>
    <property type="match status" value="2"/>
</dbReference>
<evidence type="ECO:0000259" key="6">
    <source>
        <dbReference type="PROSITE" id="PS50103"/>
    </source>
</evidence>
<dbReference type="GO" id="GO:0008270">
    <property type="term" value="F:zinc ion binding"/>
    <property type="evidence" value="ECO:0007669"/>
    <property type="project" value="UniProtKB-KW"/>
</dbReference>
<dbReference type="EMBL" id="JACMSC010000018">
    <property type="protein sequence ID" value="KAG6475731.1"/>
    <property type="molecule type" value="Genomic_DNA"/>
</dbReference>
<keyword evidence="8" id="KW-1185">Reference proteome</keyword>
<feature type="compositionally biased region" description="Acidic residues" evidence="5">
    <location>
        <begin position="728"/>
        <end position="742"/>
    </location>
</feature>